<dbReference type="InterPro" id="IPR005467">
    <property type="entry name" value="His_kinase_dom"/>
</dbReference>
<dbReference type="AlphaFoldDB" id="A0A2N0BPE7"/>
<dbReference type="PROSITE" id="PS50112">
    <property type="entry name" value="PAS"/>
    <property type="match status" value="1"/>
</dbReference>
<organism evidence="7">
    <name type="scientific">Leptospira ellisii</name>
    <dbReference type="NCBI Taxonomy" id="2023197"/>
    <lineage>
        <taxon>Bacteria</taxon>
        <taxon>Pseudomonadati</taxon>
        <taxon>Spirochaetota</taxon>
        <taxon>Spirochaetia</taxon>
        <taxon>Leptospirales</taxon>
        <taxon>Leptospiraceae</taxon>
        <taxon>Leptospira</taxon>
    </lineage>
</organism>
<name>A0A2N0BPE7_9LEPT</name>
<dbReference type="PANTHER" id="PTHR43711:SF26">
    <property type="entry name" value="SENSOR HISTIDINE KINASE RCSC"/>
    <property type="match status" value="1"/>
</dbReference>
<dbReference type="PRINTS" id="PR00344">
    <property type="entry name" value="BCTRLSENSOR"/>
</dbReference>
<dbReference type="InterPro" id="IPR004358">
    <property type="entry name" value="Sig_transdc_His_kin-like_C"/>
</dbReference>
<evidence type="ECO:0000256" key="5">
    <source>
        <dbReference type="ARBA" id="ARBA00022777"/>
    </source>
</evidence>
<keyword evidence="5" id="KW-0418">Kinase</keyword>
<dbReference type="Pfam" id="PF08447">
    <property type="entry name" value="PAS_3"/>
    <property type="match status" value="1"/>
</dbReference>
<dbReference type="InterPro" id="IPR003594">
    <property type="entry name" value="HATPase_dom"/>
</dbReference>
<dbReference type="SUPFAM" id="SSF55874">
    <property type="entry name" value="ATPase domain of HSP90 chaperone/DNA topoisomerase II/histidine kinase"/>
    <property type="match status" value="1"/>
</dbReference>
<gene>
    <name evidence="7" type="ORF">CH379_04625</name>
</gene>
<dbReference type="SUPFAM" id="SSF55785">
    <property type="entry name" value="PYP-like sensor domain (PAS domain)"/>
    <property type="match status" value="2"/>
</dbReference>
<dbReference type="Gene3D" id="1.10.287.130">
    <property type="match status" value="1"/>
</dbReference>
<dbReference type="SMART" id="SM00086">
    <property type="entry name" value="PAC"/>
    <property type="match status" value="2"/>
</dbReference>
<reference evidence="7" key="1">
    <citation type="submission" date="2017-07" db="EMBL/GenBank/DDBJ databases">
        <title>Leptospira spp. isolated from tropical soils.</title>
        <authorList>
            <person name="Thibeaux R."/>
            <person name="Iraola G."/>
            <person name="Ferres I."/>
            <person name="Bierque E."/>
            <person name="Girault D."/>
            <person name="Soupe-Gilbert M.-E."/>
            <person name="Picardeau M."/>
            <person name="Goarant C."/>
        </authorList>
    </citation>
    <scope>NUCLEOTIDE SEQUENCE [LARGE SCALE GENOMIC DNA]</scope>
    <source>
        <strain evidence="7">ATI7-C-A5</strain>
    </source>
</reference>
<dbReference type="InterPro" id="IPR000700">
    <property type="entry name" value="PAS-assoc_C"/>
</dbReference>
<evidence type="ECO:0000256" key="1">
    <source>
        <dbReference type="ARBA" id="ARBA00000085"/>
    </source>
</evidence>
<accession>A0A2N0BPE7</accession>
<evidence type="ECO:0000313" key="7">
    <source>
        <dbReference type="EMBL" id="PJZ94046.1"/>
    </source>
</evidence>
<dbReference type="SMART" id="SM00388">
    <property type="entry name" value="HisKA"/>
    <property type="match status" value="1"/>
</dbReference>
<dbReference type="SUPFAM" id="SSF47384">
    <property type="entry name" value="Homodimeric domain of signal transducing histidine kinase"/>
    <property type="match status" value="1"/>
</dbReference>
<dbReference type="GO" id="GO:0000155">
    <property type="term" value="F:phosphorelay sensor kinase activity"/>
    <property type="evidence" value="ECO:0007669"/>
    <property type="project" value="InterPro"/>
</dbReference>
<dbReference type="Pfam" id="PF08448">
    <property type="entry name" value="PAS_4"/>
    <property type="match status" value="1"/>
</dbReference>
<comment type="caution">
    <text evidence="7">The sequence shown here is derived from an EMBL/GenBank/DDBJ whole genome shotgun (WGS) entry which is preliminary data.</text>
</comment>
<dbReference type="SMART" id="SM00091">
    <property type="entry name" value="PAS"/>
    <property type="match status" value="2"/>
</dbReference>
<comment type="catalytic activity">
    <reaction evidence="1">
        <text>ATP + protein L-histidine = ADP + protein N-phospho-L-histidine.</text>
        <dbReference type="EC" id="2.7.13.3"/>
    </reaction>
</comment>
<dbReference type="SMART" id="SM00387">
    <property type="entry name" value="HATPase_c"/>
    <property type="match status" value="1"/>
</dbReference>
<dbReference type="CDD" id="cd00082">
    <property type="entry name" value="HisKA"/>
    <property type="match status" value="1"/>
</dbReference>
<dbReference type="PROSITE" id="PS50109">
    <property type="entry name" value="HIS_KIN"/>
    <property type="match status" value="1"/>
</dbReference>
<keyword evidence="3" id="KW-0597">Phosphoprotein</keyword>
<dbReference type="Gene3D" id="3.30.450.20">
    <property type="entry name" value="PAS domain"/>
    <property type="match status" value="2"/>
</dbReference>
<dbReference type="EMBL" id="NPEF01000030">
    <property type="protein sequence ID" value="PJZ94046.1"/>
    <property type="molecule type" value="Genomic_DNA"/>
</dbReference>
<sequence length="501" mass="57006">MYSRNEVVTGNVFTPESSEVLDHLPLLICKFLPDTTLTYINETGCKTFGKTKQELYAVQWIRFVPEEAALKVSDVLRSVRNSLQAETHSYWIKNVCGERMFVQWRIYPIVDKENQFQGYLGIGSDKTKESHAEAEIRSKNNLIENMLNTIDDVIWSADAKTYTTLYMSQAAKKIYGLDADAFYKDKELWRNMIHPEDKHIADQKLRELEDGGKYSEVQYRIVRPDRETRNINDRCWVVEDEFGNPDRIEGIARDITIQKDREKRAANETKSKNRLISAAAHDLKNPISGIISLVDFLKDQVEGENNLELLNMMSKAGHKALHIIQDLLQIAELENENYRLKPEKSDLNFLVSTVIDHNKTEAAQKGIRLYANLLKDKIPVRIELLKFQRVLENLVSNSLKFTKEGGTIVLRTFVDGEKAVIEVEDDGIGIPAALQSSVFDQFTRAKRQGLNGEQATGLGMSIAKVIVELHKGKIGIQSEEGLGTKCIIEIPMDVQNETKTE</sequence>
<protein>
    <recommendedName>
        <fullName evidence="2">histidine kinase</fullName>
        <ecNumber evidence="2">2.7.13.3</ecNumber>
    </recommendedName>
</protein>
<dbReference type="InterPro" id="IPR000014">
    <property type="entry name" value="PAS"/>
</dbReference>
<dbReference type="EC" id="2.7.13.3" evidence="2"/>
<dbReference type="Pfam" id="PF00512">
    <property type="entry name" value="HisKA"/>
    <property type="match status" value="1"/>
</dbReference>
<accession>A0A2N0BBX7</accession>
<dbReference type="InterPro" id="IPR036890">
    <property type="entry name" value="HATPase_C_sf"/>
</dbReference>
<dbReference type="CDD" id="cd00075">
    <property type="entry name" value="HATPase"/>
    <property type="match status" value="1"/>
</dbReference>
<evidence type="ECO:0000256" key="2">
    <source>
        <dbReference type="ARBA" id="ARBA00012438"/>
    </source>
</evidence>
<dbReference type="Gene3D" id="3.30.565.10">
    <property type="entry name" value="Histidine kinase-like ATPase, C-terminal domain"/>
    <property type="match status" value="1"/>
</dbReference>
<keyword evidence="4" id="KW-0808">Transferase</keyword>
<dbReference type="InterPro" id="IPR013655">
    <property type="entry name" value="PAS_fold_3"/>
</dbReference>
<proteinExistence type="predicted"/>
<dbReference type="InterPro" id="IPR036097">
    <property type="entry name" value="HisK_dim/P_sf"/>
</dbReference>
<dbReference type="RefSeq" id="WP_100745766.1">
    <property type="nucleotide sequence ID" value="NZ_NPEF02000008.1"/>
</dbReference>
<dbReference type="InterPro" id="IPR013656">
    <property type="entry name" value="PAS_4"/>
</dbReference>
<evidence type="ECO:0000256" key="6">
    <source>
        <dbReference type="ARBA" id="ARBA00023012"/>
    </source>
</evidence>
<dbReference type="Pfam" id="PF02518">
    <property type="entry name" value="HATPase_c"/>
    <property type="match status" value="1"/>
</dbReference>
<dbReference type="OrthoDB" id="1931120at2"/>
<dbReference type="InterPro" id="IPR003661">
    <property type="entry name" value="HisK_dim/P_dom"/>
</dbReference>
<dbReference type="PANTHER" id="PTHR43711">
    <property type="entry name" value="TWO-COMPONENT HISTIDINE KINASE"/>
    <property type="match status" value="1"/>
</dbReference>
<dbReference type="CDD" id="cd00130">
    <property type="entry name" value="PAS"/>
    <property type="match status" value="2"/>
</dbReference>
<keyword evidence="6" id="KW-0902">Two-component regulatory system</keyword>
<dbReference type="NCBIfam" id="TIGR00229">
    <property type="entry name" value="sensory_box"/>
    <property type="match status" value="2"/>
</dbReference>
<dbReference type="InterPro" id="IPR001610">
    <property type="entry name" value="PAC"/>
</dbReference>
<evidence type="ECO:0000256" key="4">
    <source>
        <dbReference type="ARBA" id="ARBA00022679"/>
    </source>
</evidence>
<dbReference type="FunFam" id="3.30.565.10:FF:000006">
    <property type="entry name" value="Sensor histidine kinase WalK"/>
    <property type="match status" value="1"/>
</dbReference>
<dbReference type="PROSITE" id="PS50113">
    <property type="entry name" value="PAC"/>
    <property type="match status" value="1"/>
</dbReference>
<dbReference type="InterPro" id="IPR035965">
    <property type="entry name" value="PAS-like_dom_sf"/>
</dbReference>
<evidence type="ECO:0000256" key="3">
    <source>
        <dbReference type="ARBA" id="ARBA00022553"/>
    </source>
</evidence>
<dbReference type="InterPro" id="IPR050736">
    <property type="entry name" value="Sensor_HK_Regulatory"/>
</dbReference>